<dbReference type="Pfam" id="PF00116">
    <property type="entry name" value="COX2"/>
    <property type="match status" value="1"/>
</dbReference>
<keyword evidence="14 20" id="KW-0472">Membrane</keyword>
<dbReference type="InterPro" id="IPR008972">
    <property type="entry name" value="Cupredoxin"/>
</dbReference>
<keyword evidence="9" id="KW-1278">Translocase</keyword>
<evidence type="ECO:0000256" key="5">
    <source>
        <dbReference type="ARBA" id="ARBA00022617"/>
    </source>
</evidence>
<keyword evidence="4 18" id="KW-0813">Transport</keyword>
<dbReference type="GO" id="GO:0016491">
    <property type="term" value="F:oxidoreductase activity"/>
    <property type="evidence" value="ECO:0007669"/>
    <property type="project" value="InterPro"/>
</dbReference>
<dbReference type="GO" id="GO:0042773">
    <property type="term" value="P:ATP synthesis coupled electron transport"/>
    <property type="evidence" value="ECO:0007669"/>
    <property type="project" value="TreeGrafter"/>
</dbReference>
<dbReference type="InterPro" id="IPR001505">
    <property type="entry name" value="Copper_CuA"/>
</dbReference>
<name>A0A7D5Z5K5_9NEIS</name>
<keyword evidence="6 18" id="KW-0679">Respiratory chain</keyword>
<evidence type="ECO:0000259" key="21">
    <source>
        <dbReference type="PROSITE" id="PS50857"/>
    </source>
</evidence>
<evidence type="ECO:0000256" key="1">
    <source>
        <dbReference type="ARBA" id="ARBA00004141"/>
    </source>
</evidence>
<dbReference type="InterPro" id="IPR045187">
    <property type="entry name" value="CcO_II"/>
</dbReference>
<evidence type="ECO:0000256" key="15">
    <source>
        <dbReference type="ARBA" id="ARBA00024688"/>
    </source>
</evidence>
<dbReference type="PANTHER" id="PTHR22888:SF9">
    <property type="entry name" value="CYTOCHROME C OXIDASE SUBUNIT 2"/>
    <property type="match status" value="1"/>
</dbReference>
<dbReference type="GO" id="GO:0004129">
    <property type="term" value="F:cytochrome-c oxidase activity"/>
    <property type="evidence" value="ECO:0007669"/>
    <property type="project" value="UniProtKB-EC"/>
</dbReference>
<keyword evidence="5 17" id="KW-0349">Heme</keyword>
<dbReference type="Proteomes" id="UP000510822">
    <property type="component" value="Chromosome"/>
</dbReference>
<dbReference type="NCBIfam" id="TIGR02866">
    <property type="entry name" value="CoxB"/>
    <property type="match status" value="1"/>
</dbReference>
<dbReference type="InterPro" id="IPR036909">
    <property type="entry name" value="Cyt_c-like_dom_sf"/>
</dbReference>
<evidence type="ECO:0000256" key="20">
    <source>
        <dbReference type="SAM" id="Phobius"/>
    </source>
</evidence>
<dbReference type="EMBL" id="CP058952">
    <property type="protein sequence ID" value="QLI81383.1"/>
    <property type="molecule type" value="Genomic_DNA"/>
</dbReference>
<comment type="subcellular location">
    <subcellularLocation>
        <location evidence="18">Cell membrane</location>
        <topology evidence="18">Multi-pass membrane protein</topology>
    </subcellularLocation>
    <subcellularLocation>
        <location evidence="2">Cell outer membrane</location>
        <topology evidence="2">Lipid-anchor</topology>
    </subcellularLocation>
    <subcellularLocation>
        <location evidence="1">Membrane</location>
        <topology evidence="1">Multi-pass membrane protein</topology>
    </subcellularLocation>
</comment>
<evidence type="ECO:0000313" key="24">
    <source>
        <dbReference type="EMBL" id="QLI81383.1"/>
    </source>
</evidence>
<dbReference type="InterPro" id="IPR009056">
    <property type="entry name" value="Cyt_c-like_dom"/>
</dbReference>
<evidence type="ECO:0000256" key="2">
    <source>
        <dbReference type="ARBA" id="ARBA00004459"/>
    </source>
</evidence>
<evidence type="ECO:0000256" key="3">
    <source>
        <dbReference type="ARBA" id="ARBA00007866"/>
    </source>
</evidence>
<evidence type="ECO:0000259" key="22">
    <source>
        <dbReference type="PROSITE" id="PS50999"/>
    </source>
</evidence>
<feature type="domain" description="Cytochrome oxidase subunit II transmembrane region profile" evidence="22">
    <location>
        <begin position="29"/>
        <end position="124"/>
    </location>
</feature>
<dbReference type="PROSITE" id="PS51007">
    <property type="entry name" value="CYTC"/>
    <property type="match status" value="1"/>
</dbReference>
<evidence type="ECO:0000256" key="6">
    <source>
        <dbReference type="ARBA" id="ARBA00022660"/>
    </source>
</evidence>
<dbReference type="PANTHER" id="PTHR22888">
    <property type="entry name" value="CYTOCHROME C OXIDASE, SUBUNIT II"/>
    <property type="match status" value="1"/>
</dbReference>
<dbReference type="Gene3D" id="1.10.760.10">
    <property type="entry name" value="Cytochrome c-like domain"/>
    <property type="match status" value="1"/>
</dbReference>
<dbReference type="GO" id="GO:0005507">
    <property type="term" value="F:copper ion binding"/>
    <property type="evidence" value="ECO:0007669"/>
    <property type="project" value="InterPro"/>
</dbReference>
<feature type="transmembrane region" description="Helical" evidence="20">
    <location>
        <begin position="54"/>
        <end position="75"/>
    </location>
</feature>
<keyword evidence="12 17" id="KW-0408">Iron</keyword>
<dbReference type="Gene3D" id="1.10.287.90">
    <property type="match status" value="1"/>
</dbReference>
<dbReference type="Pfam" id="PF02790">
    <property type="entry name" value="COX2_TM"/>
    <property type="match status" value="1"/>
</dbReference>
<dbReference type="RefSeq" id="WP_180308509.1">
    <property type="nucleotide sequence ID" value="NZ_CP058952.1"/>
</dbReference>
<evidence type="ECO:0000259" key="23">
    <source>
        <dbReference type="PROSITE" id="PS51007"/>
    </source>
</evidence>
<evidence type="ECO:0000313" key="25">
    <source>
        <dbReference type="Proteomes" id="UP000510822"/>
    </source>
</evidence>
<gene>
    <name evidence="24" type="primary">coxB</name>
    <name evidence="24" type="ORF">HZU75_07490</name>
</gene>
<comment type="similarity">
    <text evidence="3 18">Belongs to the cytochrome c oxidase subunit 2 family.</text>
</comment>
<evidence type="ECO:0000256" key="7">
    <source>
        <dbReference type="ARBA" id="ARBA00022692"/>
    </source>
</evidence>
<feature type="domain" description="Cytochrome c" evidence="23">
    <location>
        <begin position="286"/>
        <end position="362"/>
    </location>
</feature>
<dbReference type="EC" id="7.1.1.9" evidence="19"/>
<dbReference type="InterPro" id="IPR002429">
    <property type="entry name" value="CcO_II-like_C"/>
</dbReference>
<feature type="domain" description="Cytochrome oxidase subunit II copper A binding" evidence="21">
    <location>
        <begin position="125"/>
        <end position="266"/>
    </location>
</feature>
<evidence type="ECO:0000256" key="12">
    <source>
        <dbReference type="ARBA" id="ARBA00023004"/>
    </source>
</evidence>
<comment type="catalytic activity">
    <reaction evidence="16 19">
        <text>4 Fe(II)-[cytochrome c] + O2 + 8 H(+)(in) = 4 Fe(III)-[cytochrome c] + 2 H2O + 4 H(+)(out)</text>
        <dbReference type="Rhea" id="RHEA:11436"/>
        <dbReference type="Rhea" id="RHEA-COMP:10350"/>
        <dbReference type="Rhea" id="RHEA-COMP:14399"/>
        <dbReference type="ChEBI" id="CHEBI:15377"/>
        <dbReference type="ChEBI" id="CHEBI:15378"/>
        <dbReference type="ChEBI" id="CHEBI:15379"/>
        <dbReference type="ChEBI" id="CHEBI:29033"/>
        <dbReference type="ChEBI" id="CHEBI:29034"/>
        <dbReference type="EC" id="7.1.1.9"/>
    </reaction>
</comment>
<dbReference type="GO" id="GO:0005886">
    <property type="term" value="C:plasma membrane"/>
    <property type="evidence" value="ECO:0007669"/>
    <property type="project" value="UniProtKB-SubCell"/>
</dbReference>
<evidence type="ECO:0000256" key="19">
    <source>
        <dbReference type="RuleBase" id="RU004024"/>
    </source>
</evidence>
<keyword evidence="11 20" id="KW-1133">Transmembrane helix</keyword>
<keyword evidence="25" id="KW-1185">Reference proteome</keyword>
<dbReference type="PRINTS" id="PR01166">
    <property type="entry name" value="CYCOXIDASEII"/>
</dbReference>
<dbReference type="GO" id="GO:0009279">
    <property type="term" value="C:cell outer membrane"/>
    <property type="evidence" value="ECO:0007669"/>
    <property type="project" value="UniProtKB-SubCell"/>
</dbReference>
<dbReference type="PROSITE" id="PS00078">
    <property type="entry name" value="COX2"/>
    <property type="match status" value="1"/>
</dbReference>
<dbReference type="InterPro" id="IPR014222">
    <property type="entry name" value="Cyt_c_oxidase_su2"/>
</dbReference>
<keyword evidence="8 17" id="KW-0479">Metal-binding</keyword>
<accession>A0A7D5Z5K5</accession>
<evidence type="ECO:0000256" key="9">
    <source>
        <dbReference type="ARBA" id="ARBA00022967"/>
    </source>
</evidence>
<comment type="cofactor">
    <cofactor evidence="19">
        <name>Cu cation</name>
        <dbReference type="ChEBI" id="CHEBI:23378"/>
    </cofactor>
    <text evidence="19">Binds a copper A center.</text>
</comment>
<evidence type="ECO:0000256" key="17">
    <source>
        <dbReference type="PROSITE-ProRule" id="PRU00433"/>
    </source>
</evidence>
<organism evidence="24 25">
    <name type="scientific">Chitinibacter fontanus</name>
    <dbReference type="NCBI Taxonomy" id="1737446"/>
    <lineage>
        <taxon>Bacteria</taxon>
        <taxon>Pseudomonadati</taxon>
        <taxon>Pseudomonadota</taxon>
        <taxon>Betaproteobacteria</taxon>
        <taxon>Neisseriales</taxon>
        <taxon>Chitinibacteraceae</taxon>
        <taxon>Chitinibacter</taxon>
    </lineage>
</organism>
<evidence type="ECO:0000256" key="4">
    <source>
        <dbReference type="ARBA" id="ARBA00022448"/>
    </source>
</evidence>
<dbReference type="SUPFAM" id="SSF49503">
    <property type="entry name" value="Cupredoxins"/>
    <property type="match status" value="1"/>
</dbReference>
<evidence type="ECO:0000256" key="11">
    <source>
        <dbReference type="ARBA" id="ARBA00022989"/>
    </source>
</evidence>
<keyword evidence="7 18" id="KW-0812">Transmembrane</keyword>
<keyword evidence="13 19" id="KW-0186">Copper</keyword>
<dbReference type="InterPro" id="IPR036257">
    <property type="entry name" value="Cyt_c_oxidase_su2_TM_sf"/>
</dbReference>
<evidence type="ECO:0000256" key="18">
    <source>
        <dbReference type="RuleBase" id="RU000456"/>
    </source>
</evidence>
<dbReference type="PROSITE" id="PS50999">
    <property type="entry name" value="COX2_TM"/>
    <property type="match status" value="1"/>
</dbReference>
<evidence type="ECO:0000256" key="16">
    <source>
        <dbReference type="ARBA" id="ARBA00047816"/>
    </source>
</evidence>
<dbReference type="PROSITE" id="PS50857">
    <property type="entry name" value="COX2_CUA"/>
    <property type="match status" value="1"/>
</dbReference>
<feature type="transmembrane region" description="Helical" evidence="20">
    <location>
        <begin position="96"/>
        <end position="114"/>
    </location>
</feature>
<dbReference type="SUPFAM" id="SSF81464">
    <property type="entry name" value="Cytochrome c oxidase subunit II-like, transmembrane region"/>
    <property type="match status" value="1"/>
</dbReference>
<dbReference type="AlphaFoldDB" id="A0A7D5Z5K5"/>
<dbReference type="InterPro" id="IPR011759">
    <property type="entry name" value="Cyt_c_oxidase_su2_TM_dom"/>
</dbReference>
<dbReference type="Gene3D" id="2.60.40.420">
    <property type="entry name" value="Cupredoxins - blue copper proteins"/>
    <property type="match status" value="1"/>
</dbReference>
<dbReference type="SUPFAM" id="SSF46626">
    <property type="entry name" value="Cytochrome c"/>
    <property type="match status" value="1"/>
</dbReference>
<sequence length="381" mass="42064">MRGAVMKVVRRQRRELPVLLLSLCASKVMAAGEFWTFTPPASQIARQIEGLHSYLMIIILIIFFAVFGVMFYAIVRHRKSLGHTAKPFHENTTIEILWTLIPALILLGMAWPAASVVLAQKDSRGAVMTIKATGFQWFWAYEYLDFGFGFKSKLATPQAQIDNHHTGGESKNPHYLLEVDRELVVPVGQKIRILTTANDVIHSWGVPALGVKQDAIPGFIRDTWFKAEKVGTYRGQCVELCGKGHAFMPIVVKVLSEPDFKRWIADQQAHAKAMQDDPNKVWSAVELIARGRQVYEANCQTCHQPNGKGGGPFPALAGSKVATGAKADHVHIVLNGKNAMPAWSSLSDVEIAAVISYERNSWGNQAGILQPSEVKTARGAK</sequence>
<protein>
    <recommendedName>
        <fullName evidence="19">Cytochrome c oxidase subunit 2</fullName>
        <ecNumber evidence="19">7.1.1.9</ecNumber>
    </recommendedName>
</protein>
<reference evidence="24 25" key="1">
    <citation type="journal article" date="2016" name="Int. J. Syst. Evol. Microbiol.">
        <title>Chitinibacter fontanus sp. nov., isolated from a spring.</title>
        <authorList>
            <person name="Sheu S.Y."/>
            <person name="Li Y.S."/>
            <person name="Young C.C."/>
            <person name="Chen W.M."/>
        </authorList>
    </citation>
    <scope>NUCLEOTIDE SEQUENCE [LARGE SCALE GENOMIC DNA]</scope>
    <source>
        <strain evidence="24 25">STM-7</strain>
    </source>
</reference>
<evidence type="ECO:0000256" key="14">
    <source>
        <dbReference type="ARBA" id="ARBA00023136"/>
    </source>
</evidence>
<comment type="function">
    <text evidence="15 19">Subunits I and II form the functional core of the enzyme complex. Electrons originating in cytochrome c are transferred via heme a and Cu(A) to the binuclear center formed by heme a3 and Cu(B).</text>
</comment>
<proteinExistence type="inferred from homology"/>
<dbReference type="KEGG" id="cfon:HZU75_07490"/>
<dbReference type="GO" id="GO:0020037">
    <property type="term" value="F:heme binding"/>
    <property type="evidence" value="ECO:0007669"/>
    <property type="project" value="InterPro"/>
</dbReference>
<evidence type="ECO:0000256" key="8">
    <source>
        <dbReference type="ARBA" id="ARBA00022723"/>
    </source>
</evidence>
<evidence type="ECO:0000256" key="13">
    <source>
        <dbReference type="ARBA" id="ARBA00023008"/>
    </source>
</evidence>
<keyword evidence="10 18" id="KW-0249">Electron transport</keyword>
<dbReference type="Pfam" id="PF13442">
    <property type="entry name" value="Cytochrome_CBB3"/>
    <property type="match status" value="1"/>
</dbReference>
<evidence type="ECO:0000256" key="10">
    <source>
        <dbReference type="ARBA" id="ARBA00022982"/>
    </source>
</evidence>